<organism evidence="2 3">
    <name type="scientific">Limnobacter parvus</name>
    <dbReference type="NCBI Taxonomy" id="2939690"/>
    <lineage>
        <taxon>Bacteria</taxon>
        <taxon>Pseudomonadati</taxon>
        <taxon>Pseudomonadota</taxon>
        <taxon>Betaproteobacteria</taxon>
        <taxon>Burkholderiales</taxon>
        <taxon>Burkholderiaceae</taxon>
        <taxon>Limnobacter</taxon>
    </lineage>
</organism>
<dbReference type="RefSeq" id="WP_257512451.1">
    <property type="nucleotide sequence ID" value="NZ_JANKHG010000018.1"/>
</dbReference>
<accession>A0ABT1XL32</accession>
<proteinExistence type="predicted"/>
<keyword evidence="3" id="KW-1185">Reference proteome</keyword>
<protein>
    <submittedName>
        <fullName evidence="2">Uncharacterized protein</fullName>
    </submittedName>
</protein>
<evidence type="ECO:0000313" key="2">
    <source>
        <dbReference type="EMBL" id="MCR2747228.1"/>
    </source>
</evidence>
<gene>
    <name evidence="2" type="ORF">NSP04_11265</name>
</gene>
<feature type="compositionally biased region" description="Low complexity" evidence="1">
    <location>
        <begin position="11"/>
        <end position="27"/>
    </location>
</feature>
<dbReference type="EMBL" id="JANKHG010000018">
    <property type="protein sequence ID" value="MCR2747228.1"/>
    <property type="molecule type" value="Genomic_DNA"/>
</dbReference>
<dbReference type="Proteomes" id="UP001165267">
    <property type="component" value="Unassembled WGS sequence"/>
</dbReference>
<sequence length="594" mass="63097">MVTPYTPGMYDSGATGQTTSTGTDTDASSVAGDFYELPDGRWAYDISESTTVVASSKEDLLIVLEFAGVQVAYNKKQPDGPKGKQVGDISLSDMLEMGIPLSLSLERINGQTRSVIVFDKGLVNEAKNYANQNFMGGDIIEYPPGFDVYFESTHKLDSEDPNVLARETAGLKGAALALYEPGSAPINKGEVSPETQTVLDEVFPGVKHDQGHVNALIAMGFLQKNEKGVVVTTPHGTNFMNAQTTVAGSQNTPLYPPALGLGAYNQEQLDDAAKASGFFSGEGYAPNANAGSVSDLAKKLLGGLGGAETPVPSNTVIGEGAESMFQALFGGGPLTAEQLAIARDMGLVTWDADTGKIELTPNGKIYADSVSAATSSDPAASGPVAPAKPTYMTHPDYQAWVRAEALGNDNVKFHPDNSEKSWDADKYGSPQELADKGLPLWMAEWIFRNFANKGVVSETTLNALIANGVITQENKDKGGKKHDAYGLTEKGVKLALADPTSSFINDPETIEGYFHEGMARAWYAEHKSRPDLKDEKGGASNKASFRHYSVIHGNALENTAKTGPDSAKYTDYYNTWANAPQAFAPGAAEAPAYG</sequence>
<evidence type="ECO:0000256" key="1">
    <source>
        <dbReference type="SAM" id="MobiDB-lite"/>
    </source>
</evidence>
<evidence type="ECO:0000313" key="3">
    <source>
        <dbReference type="Proteomes" id="UP001165267"/>
    </source>
</evidence>
<name>A0ABT1XL32_9BURK</name>
<feature type="region of interest" description="Disordered" evidence="1">
    <location>
        <begin position="1"/>
        <end position="27"/>
    </location>
</feature>
<reference evidence="2" key="1">
    <citation type="submission" date="2022-07" db="EMBL/GenBank/DDBJ databases">
        <authorList>
            <person name="Xamxidin M."/>
        </authorList>
    </citation>
    <scope>NUCLEOTIDE SEQUENCE</scope>
    <source>
        <strain evidence="2">YS8-69</strain>
    </source>
</reference>
<comment type="caution">
    <text evidence="2">The sequence shown here is derived from an EMBL/GenBank/DDBJ whole genome shotgun (WGS) entry which is preliminary data.</text>
</comment>